<evidence type="ECO:0000259" key="1">
    <source>
        <dbReference type="Pfam" id="PF05347"/>
    </source>
</evidence>
<protein>
    <recommendedName>
        <fullName evidence="1">Complex 1 LYR protein domain-containing protein</fullName>
    </recommendedName>
</protein>
<dbReference type="InterPro" id="IPR008011">
    <property type="entry name" value="Complex1_LYR_dom"/>
</dbReference>
<dbReference type="EMBL" id="JNBS01002372">
    <property type="protein sequence ID" value="OQR91960.1"/>
    <property type="molecule type" value="Genomic_DNA"/>
</dbReference>
<keyword evidence="3" id="KW-1185">Reference proteome</keyword>
<reference evidence="2 3" key="1">
    <citation type="journal article" date="2014" name="Genome Biol. Evol.">
        <title>The secreted proteins of Achlya hypogyna and Thraustotheca clavata identify the ancestral oomycete secretome and reveal gene acquisitions by horizontal gene transfer.</title>
        <authorList>
            <person name="Misner I."/>
            <person name="Blouin N."/>
            <person name="Leonard G."/>
            <person name="Richards T.A."/>
            <person name="Lane C.E."/>
        </authorList>
    </citation>
    <scope>NUCLEOTIDE SEQUENCE [LARGE SCALE GENOMIC DNA]</scope>
    <source>
        <strain evidence="2 3">ATCC 34112</strain>
    </source>
</reference>
<sequence>MSKVVNTKKELLALYREILRVSRAFQWTNEQGQPWSKVLQKNARKEIEQCRHETNSETIARQIAVGWDCLHQVQNKMAKKAQELNKKQD</sequence>
<dbReference type="GO" id="GO:0005739">
    <property type="term" value="C:mitochondrion"/>
    <property type="evidence" value="ECO:0007669"/>
    <property type="project" value="GOC"/>
</dbReference>
<dbReference type="Proteomes" id="UP000243217">
    <property type="component" value="Unassembled WGS sequence"/>
</dbReference>
<evidence type="ECO:0000313" key="3">
    <source>
        <dbReference type="Proteomes" id="UP000243217"/>
    </source>
</evidence>
<dbReference type="PANTHER" id="PTHR47484:SF1">
    <property type="entry name" value="COMPLEX 1 PROTEIN CONTAINING PROTEIN, EXPRESSED"/>
    <property type="match status" value="1"/>
</dbReference>
<comment type="caution">
    <text evidence="2">The sequence shown here is derived from an EMBL/GenBank/DDBJ whole genome shotgun (WGS) entry which is preliminary data.</text>
</comment>
<dbReference type="OrthoDB" id="74240at2759"/>
<organism evidence="2 3">
    <name type="scientific">Thraustotheca clavata</name>
    <dbReference type="NCBI Taxonomy" id="74557"/>
    <lineage>
        <taxon>Eukaryota</taxon>
        <taxon>Sar</taxon>
        <taxon>Stramenopiles</taxon>
        <taxon>Oomycota</taxon>
        <taxon>Saprolegniomycetes</taxon>
        <taxon>Saprolegniales</taxon>
        <taxon>Achlyaceae</taxon>
        <taxon>Thraustotheca</taxon>
    </lineage>
</organism>
<dbReference type="Pfam" id="PF05347">
    <property type="entry name" value="Complex1_LYR"/>
    <property type="match status" value="1"/>
</dbReference>
<proteinExistence type="predicted"/>
<gene>
    <name evidence="2" type="ORF">THRCLA_22421</name>
</gene>
<dbReference type="InterPro" id="IPR045298">
    <property type="entry name" value="Complex1_LYR_LYRM7"/>
</dbReference>
<accession>A0A1V9Z2B5</accession>
<dbReference type="AlphaFoldDB" id="A0A1V9Z2B5"/>
<name>A0A1V9Z2B5_9STRA</name>
<dbReference type="PANTHER" id="PTHR47484">
    <property type="entry name" value="COMPLEX 1 PROTEIN CONTAINING PROTEIN, EXPRESSED"/>
    <property type="match status" value="1"/>
</dbReference>
<evidence type="ECO:0000313" key="2">
    <source>
        <dbReference type="EMBL" id="OQR91960.1"/>
    </source>
</evidence>
<feature type="domain" description="Complex 1 LYR protein" evidence="1">
    <location>
        <begin position="9"/>
        <end position="68"/>
    </location>
</feature>
<dbReference type="CDD" id="cd20267">
    <property type="entry name" value="Complex1_LYR_LYRM7"/>
    <property type="match status" value="1"/>
</dbReference>
<dbReference type="GO" id="GO:0034551">
    <property type="term" value="P:mitochondrial respiratory chain complex III assembly"/>
    <property type="evidence" value="ECO:0007669"/>
    <property type="project" value="InterPro"/>
</dbReference>